<sequence>MALPEDAYRVQQIFGTFATEGHPMGKFTWGNETTLNTGIPDEALHTKLHELRLKYYSGHYMTLAVQARLSLDALQELVCNIFSQNYMTLAVQARLSLNALQELVCNIFSQVPNNKLARPSYTHLEFPFPVDKFHCLCRVVPTKEEHNVEVKWALPSLLSHYQTKPLHYISHLLGHEGQGSILSFLKKK</sequence>
<evidence type="ECO:0000313" key="3">
    <source>
        <dbReference type="EMBL" id="MPC80957.1"/>
    </source>
</evidence>
<dbReference type="InterPro" id="IPR007863">
    <property type="entry name" value="Peptidase_M16_C"/>
</dbReference>
<proteinExistence type="predicted"/>
<evidence type="ECO:0000313" key="4">
    <source>
        <dbReference type="Proteomes" id="UP000324222"/>
    </source>
</evidence>
<dbReference type="InterPro" id="IPR050626">
    <property type="entry name" value="Peptidase_M16"/>
</dbReference>
<evidence type="ECO:0000259" key="2">
    <source>
        <dbReference type="Pfam" id="PF05193"/>
    </source>
</evidence>
<comment type="caution">
    <text evidence="3">The sequence shown here is derived from an EMBL/GenBank/DDBJ whole genome shotgun (WGS) entry which is preliminary data.</text>
</comment>
<dbReference type="SUPFAM" id="SSF63411">
    <property type="entry name" value="LuxS/MPP-like metallohydrolase"/>
    <property type="match status" value="1"/>
</dbReference>
<keyword evidence="4" id="KW-1185">Reference proteome</keyword>
<evidence type="ECO:0000256" key="1">
    <source>
        <dbReference type="ARBA" id="ARBA00022723"/>
    </source>
</evidence>
<dbReference type="Gene3D" id="3.30.830.10">
    <property type="entry name" value="Metalloenzyme, LuxS/M16 peptidase-like"/>
    <property type="match status" value="2"/>
</dbReference>
<dbReference type="EMBL" id="VSRR010055532">
    <property type="protein sequence ID" value="MPC80957.1"/>
    <property type="molecule type" value="Genomic_DNA"/>
</dbReference>
<dbReference type="InterPro" id="IPR011249">
    <property type="entry name" value="Metalloenz_LuxS/M16"/>
</dbReference>
<dbReference type="GO" id="GO:0046872">
    <property type="term" value="F:metal ion binding"/>
    <property type="evidence" value="ECO:0007669"/>
    <property type="project" value="UniProtKB-KW"/>
</dbReference>
<organism evidence="3 4">
    <name type="scientific">Portunus trituberculatus</name>
    <name type="common">Swimming crab</name>
    <name type="synonym">Neptunus trituberculatus</name>
    <dbReference type="NCBI Taxonomy" id="210409"/>
    <lineage>
        <taxon>Eukaryota</taxon>
        <taxon>Metazoa</taxon>
        <taxon>Ecdysozoa</taxon>
        <taxon>Arthropoda</taxon>
        <taxon>Crustacea</taxon>
        <taxon>Multicrustacea</taxon>
        <taxon>Malacostraca</taxon>
        <taxon>Eumalacostraca</taxon>
        <taxon>Eucarida</taxon>
        <taxon>Decapoda</taxon>
        <taxon>Pleocyemata</taxon>
        <taxon>Brachyura</taxon>
        <taxon>Eubrachyura</taxon>
        <taxon>Portunoidea</taxon>
        <taxon>Portunidae</taxon>
        <taxon>Portuninae</taxon>
        <taxon>Portunus</taxon>
    </lineage>
</organism>
<dbReference type="PANTHER" id="PTHR43690">
    <property type="entry name" value="NARDILYSIN"/>
    <property type="match status" value="1"/>
</dbReference>
<keyword evidence="1" id="KW-0479">Metal-binding</keyword>
<dbReference type="Pfam" id="PF05193">
    <property type="entry name" value="Peptidase_M16_C"/>
    <property type="match status" value="1"/>
</dbReference>
<dbReference type="OrthoDB" id="952271at2759"/>
<protein>
    <submittedName>
        <fullName evidence="3">Nardilysin</fullName>
    </submittedName>
</protein>
<reference evidence="3 4" key="1">
    <citation type="submission" date="2019-05" db="EMBL/GenBank/DDBJ databases">
        <title>Another draft genome of Portunus trituberculatus and its Hox gene families provides insights of decapod evolution.</title>
        <authorList>
            <person name="Jeong J.-H."/>
            <person name="Song I."/>
            <person name="Kim S."/>
            <person name="Choi T."/>
            <person name="Kim D."/>
            <person name="Ryu S."/>
            <person name="Kim W."/>
        </authorList>
    </citation>
    <scope>NUCLEOTIDE SEQUENCE [LARGE SCALE GENOMIC DNA]</scope>
    <source>
        <tissue evidence="3">Muscle</tissue>
    </source>
</reference>
<name>A0A5B7IHC8_PORTR</name>
<accession>A0A5B7IHC8</accession>
<dbReference type="AlphaFoldDB" id="A0A5B7IHC8"/>
<gene>
    <name evidence="3" type="primary">NRDC</name>
    <name evidence="3" type="ORF">E2C01_075556</name>
</gene>
<dbReference type="PANTHER" id="PTHR43690:SF18">
    <property type="entry name" value="INSULIN-DEGRADING ENZYME-RELATED"/>
    <property type="match status" value="1"/>
</dbReference>
<dbReference type="Proteomes" id="UP000324222">
    <property type="component" value="Unassembled WGS sequence"/>
</dbReference>
<feature type="domain" description="Peptidase M16 C-terminal" evidence="2">
    <location>
        <begin position="69"/>
        <end position="187"/>
    </location>
</feature>